<dbReference type="AlphaFoldDB" id="A0A6C0HNQ6"/>
<name>A0A6C0HNQ6_9ZZZZ</name>
<sequence length="148" mass="17289">MAFTRFHDDPDRISRKLTESTQMGIYHLNTPGNGMSNPYIDDVHVRLQKWGANLQTNGFEVSQSLRPKTLSRDAIPYTKPQTRSNTYETTTFAVDESRTSLPAWTFREKPQAQYAFLPLNPQANLFFKFDNNCPTRMLEKDYYRSAYY</sequence>
<reference evidence="1" key="1">
    <citation type="journal article" date="2020" name="Nature">
        <title>Giant virus diversity and host interactions through global metagenomics.</title>
        <authorList>
            <person name="Schulz F."/>
            <person name="Roux S."/>
            <person name="Paez-Espino D."/>
            <person name="Jungbluth S."/>
            <person name="Walsh D.A."/>
            <person name="Denef V.J."/>
            <person name="McMahon K.D."/>
            <person name="Konstantinidis K.T."/>
            <person name="Eloe-Fadrosh E.A."/>
            <person name="Kyrpides N.C."/>
            <person name="Woyke T."/>
        </authorList>
    </citation>
    <scope>NUCLEOTIDE SEQUENCE</scope>
    <source>
        <strain evidence="1">GVMAG-M-3300023184-160</strain>
    </source>
</reference>
<proteinExistence type="predicted"/>
<accession>A0A6C0HNQ6</accession>
<organism evidence="1">
    <name type="scientific">viral metagenome</name>
    <dbReference type="NCBI Taxonomy" id="1070528"/>
    <lineage>
        <taxon>unclassified sequences</taxon>
        <taxon>metagenomes</taxon>
        <taxon>organismal metagenomes</taxon>
    </lineage>
</organism>
<protein>
    <submittedName>
        <fullName evidence="1">Uncharacterized protein</fullName>
    </submittedName>
</protein>
<dbReference type="EMBL" id="MN739994">
    <property type="protein sequence ID" value="QHT82024.1"/>
    <property type="molecule type" value="Genomic_DNA"/>
</dbReference>
<evidence type="ECO:0000313" key="1">
    <source>
        <dbReference type="EMBL" id="QHT82024.1"/>
    </source>
</evidence>